<dbReference type="Gene3D" id="3.30.70.1070">
    <property type="entry name" value="Sporulation related repeat"/>
    <property type="match status" value="1"/>
</dbReference>
<organism evidence="4 5">
    <name type="scientific">Aquabacterium lacunae</name>
    <dbReference type="NCBI Taxonomy" id="2528630"/>
    <lineage>
        <taxon>Bacteria</taxon>
        <taxon>Pseudomonadati</taxon>
        <taxon>Pseudomonadota</taxon>
        <taxon>Betaproteobacteria</taxon>
        <taxon>Burkholderiales</taxon>
        <taxon>Aquabacterium</taxon>
    </lineage>
</organism>
<dbReference type="RefSeq" id="WP_130967069.1">
    <property type="nucleotide sequence ID" value="NZ_SIXI01000002.1"/>
</dbReference>
<dbReference type="EMBL" id="SIXI01000002">
    <property type="protein sequence ID" value="TBO32861.1"/>
    <property type="molecule type" value="Genomic_DNA"/>
</dbReference>
<dbReference type="PROSITE" id="PS51724">
    <property type="entry name" value="SPOR"/>
    <property type="match status" value="1"/>
</dbReference>
<sequence>MPLPQFLQRFRPGASEPEAPVQPLSEADIEQARVKARRRMVGMAVLVAAGVVGFPWLFETQPRPLNGDVQVVSQVSPGVAAPVSVLPRPPVASAAATRMPTESPNLASEPASTPQGTIDAIEPPAPRAASMQGQGASEVAPAPRQNALISAAEPQAQQAREVAAKEAAAKEAAAKEAAAREAAARASAEAKAKAEAKSRAEAKARAEARAEAKAKEEKAREAKAREDKAKAEAKAKADSKAKAEKDKAEKDKAAKDGKAADTDTRYVVQVGAFNDAAAAQAVRQKVEKLGIKTYAQVIDSPQGKKTRVRVGPFTSKAEAEKALAKLKQAGLNAGVLTL</sequence>
<name>A0A4Q9H2M9_9BURK</name>
<dbReference type="OrthoDB" id="9181370at2"/>
<evidence type="ECO:0000256" key="2">
    <source>
        <dbReference type="SAM" id="Phobius"/>
    </source>
</evidence>
<dbReference type="GO" id="GO:0042834">
    <property type="term" value="F:peptidoglycan binding"/>
    <property type="evidence" value="ECO:0007669"/>
    <property type="project" value="InterPro"/>
</dbReference>
<keyword evidence="2" id="KW-0812">Transmembrane</keyword>
<dbReference type="SUPFAM" id="SSF110997">
    <property type="entry name" value="Sporulation related repeat"/>
    <property type="match status" value="1"/>
</dbReference>
<protein>
    <submittedName>
        <fullName evidence="4">SPOR domain-containing protein</fullName>
    </submittedName>
</protein>
<feature type="compositionally biased region" description="Polar residues" evidence="1">
    <location>
        <begin position="100"/>
        <end position="116"/>
    </location>
</feature>
<keyword evidence="2" id="KW-1133">Transmembrane helix</keyword>
<comment type="caution">
    <text evidence="4">The sequence shown here is derived from an EMBL/GenBank/DDBJ whole genome shotgun (WGS) entry which is preliminary data.</text>
</comment>
<keyword evidence="2" id="KW-0472">Membrane</keyword>
<dbReference type="PANTHER" id="PTHR38687:SF1">
    <property type="entry name" value="CELL DIVISION PROTEIN DEDD"/>
    <property type="match status" value="1"/>
</dbReference>
<dbReference type="GO" id="GO:0032153">
    <property type="term" value="C:cell division site"/>
    <property type="evidence" value="ECO:0007669"/>
    <property type="project" value="TreeGrafter"/>
</dbReference>
<feature type="region of interest" description="Disordered" evidence="1">
    <location>
        <begin position="93"/>
        <end position="261"/>
    </location>
</feature>
<evidence type="ECO:0000256" key="1">
    <source>
        <dbReference type="SAM" id="MobiDB-lite"/>
    </source>
</evidence>
<dbReference type="InterPro" id="IPR007730">
    <property type="entry name" value="SPOR-like_dom"/>
</dbReference>
<dbReference type="GO" id="GO:0032506">
    <property type="term" value="P:cytokinetic process"/>
    <property type="evidence" value="ECO:0007669"/>
    <property type="project" value="TreeGrafter"/>
</dbReference>
<reference evidence="4 5" key="1">
    <citation type="submission" date="2019-02" db="EMBL/GenBank/DDBJ databases">
        <title>Aquabacterium sp. strain KMB7.</title>
        <authorList>
            <person name="Chen W.-M."/>
        </authorList>
    </citation>
    <scope>NUCLEOTIDE SEQUENCE [LARGE SCALE GENOMIC DNA]</scope>
    <source>
        <strain evidence="4 5">KMB7</strain>
    </source>
</reference>
<keyword evidence="5" id="KW-1185">Reference proteome</keyword>
<dbReference type="GO" id="GO:0030428">
    <property type="term" value="C:cell septum"/>
    <property type="evidence" value="ECO:0007669"/>
    <property type="project" value="TreeGrafter"/>
</dbReference>
<proteinExistence type="predicted"/>
<dbReference type="Proteomes" id="UP000292120">
    <property type="component" value="Unassembled WGS sequence"/>
</dbReference>
<evidence type="ECO:0000313" key="5">
    <source>
        <dbReference type="Proteomes" id="UP000292120"/>
    </source>
</evidence>
<feature type="transmembrane region" description="Helical" evidence="2">
    <location>
        <begin position="40"/>
        <end position="58"/>
    </location>
</feature>
<dbReference type="InterPro" id="IPR052521">
    <property type="entry name" value="Cell_div_SPOR-domain"/>
</dbReference>
<gene>
    <name evidence="4" type="ORF">EYS42_06770</name>
</gene>
<dbReference type="Pfam" id="PF05036">
    <property type="entry name" value="SPOR"/>
    <property type="match status" value="1"/>
</dbReference>
<dbReference type="PANTHER" id="PTHR38687">
    <property type="entry name" value="CELL DIVISION PROTEIN DEDD-RELATED"/>
    <property type="match status" value="1"/>
</dbReference>
<dbReference type="AlphaFoldDB" id="A0A4Q9H2M9"/>
<dbReference type="InterPro" id="IPR036680">
    <property type="entry name" value="SPOR-like_sf"/>
</dbReference>
<accession>A0A4Q9H2M9</accession>
<evidence type="ECO:0000313" key="4">
    <source>
        <dbReference type="EMBL" id="TBO32861.1"/>
    </source>
</evidence>
<feature type="domain" description="SPOR" evidence="3">
    <location>
        <begin position="260"/>
        <end position="338"/>
    </location>
</feature>
<feature type="compositionally biased region" description="Basic and acidic residues" evidence="1">
    <location>
        <begin position="162"/>
        <end position="261"/>
    </location>
</feature>
<evidence type="ECO:0000259" key="3">
    <source>
        <dbReference type="PROSITE" id="PS51724"/>
    </source>
</evidence>